<evidence type="ECO:0000256" key="8">
    <source>
        <dbReference type="SAM" id="MobiDB-lite"/>
    </source>
</evidence>
<evidence type="ECO:0000256" key="4">
    <source>
        <dbReference type="ARBA" id="ARBA00023015"/>
    </source>
</evidence>
<proteinExistence type="inferred from homology"/>
<dbReference type="PANTHER" id="PTHR13497:SF3">
    <property type="entry name" value="HISTONE DEACETYLASE COMPLEX SUBUNIT SAP130"/>
    <property type="match status" value="1"/>
</dbReference>
<evidence type="ECO:0000256" key="7">
    <source>
        <dbReference type="SAM" id="Coils"/>
    </source>
</evidence>
<dbReference type="PANTHER" id="PTHR13497">
    <property type="entry name" value="HISTONE DEACETYLASE COMPLEX SUBUNIT SAP130"/>
    <property type="match status" value="1"/>
</dbReference>
<organism evidence="10 11">
    <name type="scientific">Dimorphilus gyrociliatus</name>
    <dbReference type="NCBI Taxonomy" id="2664684"/>
    <lineage>
        <taxon>Eukaryota</taxon>
        <taxon>Metazoa</taxon>
        <taxon>Spiralia</taxon>
        <taxon>Lophotrochozoa</taxon>
        <taxon>Annelida</taxon>
        <taxon>Polychaeta</taxon>
        <taxon>Polychaeta incertae sedis</taxon>
        <taxon>Dinophilidae</taxon>
        <taxon>Dimorphilus</taxon>
    </lineage>
</organism>
<dbReference type="Pfam" id="PF16014">
    <property type="entry name" value="SAP130_C"/>
    <property type="match status" value="1"/>
</dbReference>
<evidence type="ECO:0000256" key="6">
    <source>
        <dbReference type="ARBA" id="ARBA00023242"/>
    </source>
</evidence>
<dbReference type="InterPro" id="IPR031963">
    <property type="entry name" value="SAP130_C"/>
</dbReference>
<dbReference type="OrthoDB" id="10048604at2759"/>
<dbReference type="InterPro" id="IPR024137">
    <property type="entry name" value="His_deAcase_cplx_SAP130"/>
</dbReference>
<protein>
    <submittedName>
        <fullName evidence="10">DgyrCDS5339</fullName>
    </submittedName>
</protein>
<dbReference type="GO" id="GO:0000122">
    <property type="term" value="P:negative regulation of transcription by RNA polymerase II"/>
    <property type="evidence" value="ECO:0007669"/>
    <property type="project" value="TreeGrafter"/>
</dbReference>
<keyword evidence="5" id="KW-0804">Transcription</keyword>
<accession>A0A7I8VKA4</accession>
<comment type="caution">
    <text evidence="10">The sequence shown here is derived from an EMBL/GenBank/DDBJ whole genome shotgun (WGS) entry which is preliminary data.</text>
</comment>
<evidence type="ECO:0000256" key="3">
    <source>
        <dbReference type="ARBA" id="ARBA00022491"/>
    </source>
</evidence>
<keyword evidence="6" id="KW-0539">Nucleus</keyword>
<feature type="domain" description="Histone deacetylase complex subunit SAP130 C-terminal" evidence="9">
    <location>
        <begin position="591"/>
        <end position="769"/>
    </location>
</feature>
<evidence type="ECO:0000313" key="10">
    <source>
        <dbReference type="EMBL" id="CAD5116453.1"/>
    </source>
</evidence>
<reference evidence="10 11" key="1">
    <citation type="submission" date="2020-08" db="EMBL/GenBank/DDBJ databases">
        <authorList>
            <person name="Hejnol A."/>
        </authorList>
    </citation>
    <scope>NUCLEOTIDE SEQUENCE [LARGE SCALE GENOMIC DNA]</scope>
</reference>
<dbReference type="EMBL" id="CAJFCJ010000006">
    <property type="protein sequence ID" value="CAD5116453.1"/>
    <property type="molecule type" value="Genomic_DNA"/>
</dbReference>
<keyword evidence="3" id="KW-0678">Repressor</keyword>
<feature type="coiled-coil region" evidence="7">
    <location>
        <begin position="548"/>
        <end position="575"/>
    </location>
</feature>
<dbReference type="AlphaFoldDB" id="A0A7I8VKA4"/>
<evidence type="ECO:0000256" key="2">
    <source>
        <dbReference type="ARBA" id="ARBA00007859"/>
    </source>
</evidence>
<dbReference type="GO" id="GO:0070822">
    <property type="term" value="C:Sin3-type complex"/>
    <property type="evidence" value="ECO:0007669"/>
    <property type="project" value="TreeGrafter"/>
</dbReference>
<keyword evidence="11" id="KW-1185">Reference proteome</keyword>
<keyword evidence="7" id="KW-0175">Coiled coil</keyword>
<feature type="region of interest" description="Disordered" evidence="8">
    <location>
        <begin position="391"/>
        <end position="426"/>
    </location>
</feature>
<evidence type="ECO:0000256" key="5">
    <source>
        <dbReference type="ARBA" id="ARBA00023163"/>
    </source>
</evidence>
<dbReference type="Proteomes" id="UP000549394">
    <property type="component" value="Unassembled WGS sequence"/>
</dbReference>
<feature type="region of interest" description="Disordered" evidence="8">
    <location>
        <begin position="459"/>
        <end position="511"/>
    </location>
</feature>
<comment type="similarity">
    <text evidence="2">Belongs to the SAP130 family.</text>
</comment>
<gene>
    <name evidence="10" type="ORF">DGYR_LOCUS5083</name>
</gene>
<name>A0A7I8VKA4_9ANNE</name>
<comment type="subcellular location">
    <subcellularLocation>
        <location evidence="1">Nucleus</location>
    </subcellularLocation>
</comment>
<evidence type="ECO:0000256" key="1">
    <source>
        <dbReference type="ARBA" id="ARBA00004123"/>
    </source>
</evidence>
<feature type="compositionally biased region" description="Polar residues" evidence="8">
    <location>
        <begin position="391"/>
        <end position="403"/>
    </location>
</feature>
<feature type="compositionally biased region" description="Polar residues" evidence="8">
    <location>
        <begin position="466"/>
        <end position="486"/>
    </location>
</feature>
<evidence type="ECO:0000259" key="9">
    <source>
        <dbReference type="Pfam" id="PF16014"/>
    </source>
</evidence>
<keyword evidence="4" id="KW-0805">Transcription regulation</keyword>
<sequence>MSGAVWATPEHPTRSDDEVRIPSSKTLYNRDAERDKLPGFSQQLNFQKGIQKPIAPAISSILPAGQLNAGVGKTLRLQSSNYSVESSSLTGNTLAIQAVNTNVVTTITPPAAHTNVNLVSPGTTIAHNLSVPMASIIRQPTIATPPAAHQGATYVPHAQSRLPLSGNTSQKTLRQQTAIVPTVTKLPGQSVTIAAGNALHGGGTTATTSTNNSIGTTNVHISIQQPTNLKTSSIQRFPATVTTINAPSVINKISVSSHHIIKKGVISTNPVGTSITITPPSHHSQMSNPNQSTISTINKNVKGFSAIQVGVAQNNPTAITTNASQAKAIAKITPNRHSNNEHQTNLQPGLTQIRLSGDSKLDGHPITYSTSFQNVVTLPNARSFVTTNQQLTHHPNTLQSSPKPSILTRKRPAHDSPSMQSAKKNLLSSNLSTTHSEANNNLESRVVSCSPKMQTASAAYLDPNRENSQSSTDTATSNESTPSQIDLQRLKREADDGNNSPTSELSPRKRSRKQILFNILSNRGEIPDQLSTDEEYDTINVIKFNLRIELEKINAQRLEQHRLHLERRKEENSAEDMELKANLIEIDAVLANAYVDDKVTETFVKQVKASLEKESEFVDKDGYRWTTDKERSTVNLMNFCQYESKGRTNHFMRRSDVKPKDERRPTVNELASAKTTNVRATGWRFYHIASQFEDMSDCENDLIPRLALLDKKLLTMHNTERSSEEDTAVLADIVKGNMQRIRLIVDQMKDTKSALLKIRDQHHNKVRELIDKNHSKRPVKKKDR</sequence>
<evidence type="ECO:0000313" key="11">
    <source>
        <dbReference type="Proteomes" id="UP000549394"/>
    </source>
</evidence>